<dbReference type="Pfam" id="PF16884">
    <property type="entry name" value="ADH_N_2"/>
    <property type="match status" value="1"/>
</dbReference>
<protein>
    <recommendedName>
        <fullName evidence="2">Enoyl reductase (ER) domain-containing protein</fullName>
    </recommendedName>
</protein>
<dbReference type="Gene3D" id="3.90.180.10">
    <property type="entry name" value="Medium-chain alcohol dehydrogenases, catalytic domain"/>
    <property type="match status" value="1"/>
</dbReference>
<dbReference type="SUPFAM" id="SSF50129">
    <property type="entry name" value="GroES-like"/>
    <property type="match status" value="1"/>
</dbReference>
<dbReference type="Proteomes" id="UP000548867">
    <property type="component" value="Unassembled WGS sequence"/>
</dbReference>
<name>A0A7W6CQH9_9SPHN</name>
<dbReference type="SUPFAM" id="SSF51735">
    <property type="entry name" value="NAD(P)-binding Rossmann-fold domains"/>
    <property type="match status" value="1"/>
</dbReference>
<dbReference type="InterPro" id="IPR041694">
    <property type="entry name" value="ADH_N_2"/>
</dbReference>
<dbReference type="InterPro" id="IPR045010">
    <property type="entry name" value="MDR_fam"/>
</dbReference>
<dbReference type="CDD" id="cd05288">
    <property type="entry name" value="PGDH"/>
    <property type="match status" value="1"/>
</dbReference>
<dbReference type="InterPro" id="IPR020843">
    <property type="entry name" value="ER"/>
</dbReference>
<dbReference type="PANTHER" id="PTHR43205">
    <property type="entry name" value="PROSTAGLANDIN REDUCTASE"/>
    <property type="match status" value="1"/>
</dbReference>
<sequence>MNAAMACNRYWRLDAHPVGQDFAAALSLQTETPAPLADGEVRIAVDYLSMDAGTRMWMTGRTDGYQPPLALGSRMVGLVLGRVCESRAPGFAVGDLVRGFGQWAELAVVVPALAGLERIEGPLADPRDPFGVAGLNAWTAHIGVCDVAGLCAGQWLAVSAAAGATGVMACQIGRNLGAHVVGIAGGPDKCRYLTEVVGIDLALDYRAQDVSAALARIEGGVHAYFDNVGGALLDAVLPNMAHYGRVAVCGMVAGYDGAPLPGPSRFDQVLMRRLRIEGFFIPDVLASGGVFPAVLRDWAREGRLSMPFDQSEGIENVLVAYARMMGGANIGKTIVKVSR</sequence>
<gene>
    <name evidence="3" type="ORF">GGR38_004295</name>
</gene>
<evidence type="ECO:0000313" key="3">
    <source>
        <dbReference type="EMBL" id="MBB3957321.1"/>
    </source>
</evidence>
<keyword evidence="4" id="KW-1185">Reference proteome</keyword>
<keyword evidence="1" id="KW-0560">Oxidoreductase</keyword>
<dbReference type="Gene3D" id="3.40.50.720">
    <property type="entry name" value="NAD(P)-binding Rossmann-like Domain"/>
    <property type="match status" value="1"/>
</dbReference>
<dbReference type="SMART" id="SM00829">
    <property type="entry name" value="PKS_ER"/>
    <property type="match status" value="1"/>
</dbReference>
<reference evidence="3 4" key="1">
    <citation type="submission" date="2020-08" db="EMBL/GenBank/DDBJ databases">
        <title>Genomic Encyclopedia of Type Strains, Phase IV (KMG-IV): sequencing the most valuable type-strain genomes for metagenomic binning, comparative biology and taxonomic classification.</title>
        <authorList>
            <person name="Goeker M."/>
        </authorList>
    </citation>
    <scope>NUCLEOTIDE SEQUENCE [LARGE SCALE GENOMIC DNA]</scope>
    <source>
        <strain evidence="3 4">DSM 27057</strain>
    </source>
</reference>
<dbReference type="AlphaFoldDB" id="A0A7W6CQH9"/>
<proteinExistence type="predicted"/>
<dbReference type="EMBL" id="JACIDX010000021">
    <property type="protein sequence ID" value="MBB3957321.1"/>
    <property type="molecule type" value="Genomic_DNA"/>
</dbReference>
<evidence type="ECO:0000259" key="2">
    <source>
        <dbReference type="SMART" id="SM00829"/>
    </source>
</evidence>
<comment type="caution">
    <text evidence="3">The sequence shown here is derived from an EMBL/GenBank/DDBJ whole genome shotgun (WGS) entry which is preliminary data.</text>
</comment>
<evidence type="ECO:0000313" key="4">
    <source>
        <dbReference type="Proteomes" id="UP000548867"/>
    </source>
</evidence>
<dbReference type="PANTHER" id="PTHR43205:SF7">
    <property type="entry name" value="PROSTAGLANDIN REDUCTASE 1"/>
    <property type="match status" value="1"/>
</dbReference>
<organism evidence="3 4">
    <name type="scientific">Novosphingobium sediminicola</name>
    <dbReference type="NCBI Taxonomy" id="563162"/>
    <lineage>
        <taxon>Bacteria</taxon>
        <taxon>Pseudomonadati</taxon>
        <taxon>Pseudomonadota</taxon>
        <taxon>Alphaproteobacteria</taxon>
        <taxon>Sphingomonadales</taxon>
        <taxon>Sphingomonadaceae</taxon>
        <taxon>Novosphingobium</taxon>
    </lineage>
</organism>
<dbReference type="InterPro" id="IPR013149">
    <property type="entry name" value="ADH-like_C"/>
</dbReference>
<dbReference type="InterPro" id="IPR036291">
    <property type="entry name" value="NAD(P)-bd_dom_sf"/>
</dbReference>
<evidence type="ECO:0000256" key="1">
    <source>
        <dbReference type="ARBA" id="ARBA00023002"/>
    </source>
</evidence>
<dbReference type="Pfam" id="PF00107">
    <property type="entry name" value="ADH_zinc_N"/>
    <property type="match status" value="1"/>
</dbReference>
<dbReference type="InterPro" id="IPR011032">
    <property type="entry name" value="GroES-like_sf"/>
</dbReference>
<feature type="domain" description="Enoyl reductase (ER)" evidence="2">
    <location>
        <begin position="23"/>
        <end position="335"/>
    </location>
</feature>
<dbReference type="GO" id="GO:0016628">
    <property type="term" value="F:oxidoreductase activity, acting on the CH-CH group of donors, NAD or NADP as acceptor"/>
    <property type="evidence" value="ECO:0007669"/>
    <property type="project" value="InterPro"/>
</dbReference>
<accession>A0A7W6CQH9</accession>